<dbReference type="InterPro" id="IPR036390">
    <property type="entry name" value="WH_DNA-bd_sf"/>
</dbReference>
<keyword evidence="7" id="KW-1185">Reference proteome</keyword>
<sequence>MDNLPPLRALQVFDTVGRCGGISEAAKRLGVSAGAVSQQMKILEDALGISLTARDGKRIRLTSAGQRYHQSCASAFENLRIAQAEVEQSKNRSNLRVSALPSLMSGWLAPLVFAWQQSQADVDIYLDGSHAEPSSSGYEIDFRITYSDRALDAENSIELFRDCVVPVCSPALLPSDPAQVTPASLMVYPLLSIDWLPKFASPPSWRDWFKANSVECSQLHDSHRVFSLSAVAIQAAIAGQGFALAQYSMIEQDIEAGRLVMPLSRPLPMPASYFLTWTKSAFDHDHCRQFHRWLVARGREQSERNLALFADAGE</sequence>
<dbReference type="InterPro" id="IPR005119">
    <property type="entry name" value="LysR_subst-bd"/>
</dbReference>
<dbReference type="Gene3D" id="1.10.10.10">
    <property type="entry name" value="Winged helix-like DNA-binding domain superfamily/Winged helix DNA-binding domain"/>
    <property type="match status" value="1"/>
</dbReference>
<organism evidence="6 7">
    <name type="scientific">Pseudomonas taeanensis MS-3</name>
    <dbReference type="NCBI Taxonomy" id="1395571"/>
    <lineage>
        <taxon>Bacteria</taxon>
        <taxon>Pseudomonadati</taxon>
        <taxon>Pseudomonadota</taxon>
        <taxon>Gammaproteobacteria</taxon>
        <taxon>Pseudomonadales</taxon>
        <taxon>Pseudomonadaceae</taxon>
        <taxon>Pseudomonas</taxon>
    </lineage>
</organism>
<dbReference type="Pfam" id="PF00126">
    <property type="entry name" value="HTH_1"/>
    <property type="match status" value="1"/>
</dbReference>
<keyword evidence="2" id="KW-0805">Transcription regulation</keyword>
<dbReference type="GO" id="GO:0006351">
    <property type="term" value="P:DNA-templated transcription"/>
    <property type="evidence" value="ECO:0007669"/>
    <property type="project" value="TreeGrafter"/>
</dbReference>
<evidence type="ECO:0000313" key="7">
    <source>
        <dbReference type="Proteomes" id="UP000030063"/>
    </source>
</evidence>
<comment type="similarity">
    <text evidence="1">Belongs to the LysR transcriptional regulatory family.</text>
</comment>
<dbReference type="GO" id="GO:0043565">
    <property type="term" value="F:sequence-specific DNA binding"/>
    <property type="evidence" value="ECO:0007669"/>
    <property type="project" value="TreeGrafter"/>
</dbReference>
<proteinExistence type="inferred from homology"/>
<dbReference type="CDD" id="cd00090">
    <property type="entry name" value="HTH_ARSR"/>
    <property type="match status" value="1"/>
</dbReference>
<dbReference type="eggNOG" id="COG0583">
    <property type="taxonomic scope" value="Bacteria"/>
</dbReference>
<name>A0A0A1YIT3_9PSED</name>
<keyword evidence="4" id="KW-0804">Transcription</keyword>
<evidence type="ECO:0000259" key="5">
    <source>
        <dbReference type="PROSITE" id="PS50931"/>
    </source>
</evidence>
<dbReference type="PANTHER" id="PTHR30537:SF26">
    <property type="entry name" value="GLYCINE CLEAVAGE SYSTEM TRANSCRIPTIONAL ACTIVATOR"/>
    <property type="match status" value="1"/>
</dbReference>
<evidence type="ECO:0000256" key="3">
    <source>
        <dbReference type="ARBA" id="ARBA00023125"/>
    </source>
</evidence>
<dbReference type="Proteomes" id="UP000030063">
    <property type="component" value="Unassembled WGS sequence"/>
</dbReference>
<dbReference type="SUPFAM" id="SSF53850">
    <property type="entry name" value="Periplasmic binding protein-like II"/>
    <property type="match status" value="1"/>
</dbReference>
<dbReference type="AlphaFoldDB" id="A0A0A1YIT3"/>
<protein>
    <submittedName>
        <fullName evidence="6">LysR family transcriptional regulator</fullName>
    </submittedName>
</protein>
<dbReference type="PROSITE" id="PS50931">
    <property type="entry name" value="HTH_LYSR"/>
    <property type="match status" value="1"/>
</dbReference>
<evidence type="ECO:0000256" key="1">
    <source>
        <dbReference type="ARBA" id="ARBA00009437"/>
    </source>
</evidence>
<evidence type="ECO:0000256" key="2">
    <source>
        <dbReference type="ARBA" id="ARBA00023015"/>
    </source>
</evidence>
<accession>A0A0A1YIT3</accession>
<dbReference type="InterPro" id="IPR036388">
    <property type="entry name" value="WH-like_DNA-bd_sf"/>
</dbReference>
<dbReference type="InterPro" id="IPR058163">
    <property type="entry name" value="LysR-type_TF_proteobact-type"/>
</dbReference>
<dbReference type="SUPFAM" id="SSF46785">
    <property type="entry name" value="Winged helix' DNA-binding domain"/>
    <property type="match status" value="1"/>
</dbReference>
<dbReference type="PANTHER" id="PTHR30537">
    <property type="entry name" value="HTH-TYPE TRANSCRIPTIONAL REGULATOR"/>
    <property type="match status" value="1"/>
</dbReference>
<dbReference type="GO" id="GO:0003700">
    <property type="term" value="F:DNA-binding transcription factor activity"/>
    <property type="evidence" value="ECO:0007669"/>
    <property type="project" value="InterPro"/>
</dbReference>
<dbReference type="RefSeq" id="WP_025166615.1">
    <property type="nucleotide sequence ID" value="NZ_AWSQ01000005.1"/>
</dbReference>
<dbReference type="Gene3D" id="3.40.190.10">
    <property type="entry name" value="Periplasmic binding protein-like II"/>
    <property type="match status" value="2"/>
</dbReference>
<evidence type="ECO:0000256" key="4">
    <source>
        <dbReference type="ARBA" id="ARBA00023163"/>
    </source>
</evidence>
<dbReference type="OrthoDB" id="5526340at2"/>
<dbReference type="EMBL" id="AWSQ01000005">
    <property type="protein sequence ID" value="KFX68569.1"/>
    <property type="molecule type" value="Genomic_DNA"/>
</dbReference>
<gene>
    <name evidence="6" type="ORF">TMS3_0118135</name>
</gene>
<keyword evidence="3" id="KW-0238">DNA-binding</keyword>
<dbReference type="InterPro" id="IPR011991">
    <property type="entry name" value="ArsR-like_HTH"/>
</dbReference>
<dbReference type="STRING" id="1395571.TMS3_0118135"/>
<comment type="caution">
    <text evidence="6">The sequence shown here is derived from an EMBL/GenBank/DDBJ whole genome shotgun (WGS) entry which is preliminary data.</text>
</comment>
<dbReference type="InterPro" id="IPR000847">
    <property type="entry name" value="LysR_HTH_N"/>
</dbReference>
<feature type="domain" description="HTH lysR-type" evidence="5">
    <location>
        <begin position="5"/>
        <end position="62"/>
    </location>
</feature>
<reference evidence="6 7" key="1">
    <citation type="journal article" date="2014" name="Genome Announc.">
        <title>Draft Genome Sequence of Petroleum Oil-Degrading Marine Bacterium Pseudomonas taeanensis Strain MS-3, Isolated from a Crude Oil-Contaminated Seashore.</title>
        <authorList>
            <person name="Lee S.Y."/>
            <person name="Kim S.H."/>
            <person name="Lee D.G."/>
            <person name="Shin S."/>
            <person name="Yun S.H."/>
            <person name="Choi C.W."/>
            <person name="Chung Y.H."/>
            <person name="Choi J.S."/>
            <person name="Kahng H.Y."/>
            <person name="Kim S.I."/>
        </authorList>
    </citation>
    <scope>NUCLEOTIDE SEQUENCE [LARGE SCALE GENOMIC DNA]</scope>
    <source>
        <strain evidence="6 7">MS-3</strain>
    </source>
</reference>
<evidence type="ECO:0000313" key="6">
    <source>
        <dbReference type="EMBL" id="KFX68569.1"/>
    </source>
</evidence>
<dbReference type="Pfam" id="PF03466">
    <property type="entry name" value="LysR_substrate"/>
    <property type="match status" value="1"/>
</dbReference>